<reference evidence="1 2" key="1">
    <citation type="journal article" date="2019" name="Gigascience">
        <title>Whole-genome sequence of the oriental lung fluke Paragonimus westermani.</title>
        <authorList>
            <person name="Oey H."/>
            <person name="Zakrzewski M."/>
            <person name="Narain K."/>
            <person name="Devi K.R."/>
            <person name="Agatsuma T."/>
            <person name="Nawaratna S."/>
            <person name="Gobert G.N."/>
            <person name="Jones M.K."/>
            <person name="Ragan M.A."/>
            <person name="McManus D.P."/>
            <person name="Krause L."/>
        </authorList>
    </citation>
    <scope>NUCLEOTIDE SEQUENCE [LARGE SCALE GENOMIC DNA]</scope>
    <source>
        <strain evidence="1 2">IND2009</strain>
    </source>
</reference>
<name>A0A5J4NMC1_9TREM</name>
<accession>A0A5J4NMC1</accession>
<evidence type="ECO:0000313" key="2">
    <source>
        <dbReference type="Proteomes" id="UP000324629"/>
    </source>
</evidence>
<sequence length="288" mass="32475">MSIGIAAIRHSYDLDSVDWPCIKSDCQASRIKVNSSDITDHFQIHPTLEGGEWLRDDSRCTHFHSRPDVTLLWSFSDCKSELCPTPSRSLPVDEEFTSWNSNVSTSLNSVANVQESLQLHASHFTVNSDLERSCDYSVLDCTKELCTPHRKRGTSSFGHSNLVQSQIFKRSTRPLSTQLNKSFKVTSTDTNNKGFSSVHFNNTFPGGLFSEHQNEQFTHSNLFNETLCQISQDLGNGYTPALPESRRTDGLRVTIYTERFSALGKWRGKSSGRLTETMGLFCRIFICI</sequence>
<keyword evidence="2" id="KW-1185">Reference proteome</keyword>
<evidence type="ECO:0000313" key="1">
    <source>
        <dbReference type="EMBL" id="KAA3676188.1"/>
    </source>
</evidence>
<proteinExistence type="predicted"/>
<dbReference type="EMBL" id="QNGE01002114">
    <property type="protein sequence ID" value="KAA3676188.1"/>
    <property type="molecule type" value="Genomic_DNA"/>
</dbReference>
<comment type="caution">
    <text evidence="1">The sequence shown here is derived from an EMBL/GenBank/DDBJ whole genome shotgun (WGS) entry which is preliminary data.</text>
</comment>
<dbReference type="AlphaFoldDB" id="A0A5J4NMC1"/>
<dbReference type="Proteomes" id="UP000324629">
    <property type="component" value="Unassembled WGS sequence"/>
</dbReference>
<gene>
    <name evidence="1" type="ORF">DEA37_0006834</name>
</gene>
<protein>
    <submittedName>
        <fullName evidence="1">Uncharacterized protein</fullName>
    </submittedName>
</protein>
<organism evidence="1 2">
    <name type="scientific">Paragonimus westermani</name>
    <dbReference type="NCBI Taxonomy" id="34504"/>
    <lineage>
        <taxon>Eukaryota</taxon>
        <taxon>Metazoa</taxon>
        <taxon>Spiralia</taxon>
        <taxon>Lophotrochozoa</taxon>
        <taxon>Platyhelminthes</taxon>
        <taxon>Trematoda</taxon>
        <taxon>Digenea</taxon>
        <taxon>Plagiorchiida</taxon>
        <taxon>Troglotremata</taxon>
        <taxon>Troglotrematidae</taxon>
        <taxon>Paragonimus</taxon>
    </lineage>
</organism>